<keyword evidence="6" id="KW-0472">Membrane</keyword>
<name>E6QTJ5_9ZZZZ</name>
<dbReference type="PANTHER" id="PTHR11693:SF22">
    <property type="entry name" value="ATP SYNTHASE SUBUNIT GAMMA, MITOCHONDRIAL"/>
    <property type="match status" value="1"/>
</dbReference>
<dbReference type="InterPro" id="IPR017709">
    <property type="entry name" value="Alt_ATP_synth_F1_gsu"/>
</dbReference>
<dbReference type="PANTHER" id="PTHR11693">
    <property type="entry name" value="ATP SYNTHASE GAMMA CHAIN"/>
    <property type="match status" value="1"/>
</dbReference>
<keyword evidence="5" id="KW-0406">Ion transport</keyword>
<dbReference type="EC" id="3.6.3.14" evidence="9"/>
<evidence type="ECO:0000256" key="7">
    <source>
        <dbReference type="ARBA" id="ARBA00023196"/>
    </source>
</evidence>
<evidence type="ECO:0000256" key="6">
    <source>
        <dbReference type="ARBA" id="ARBA00023136"/>
    </source>
</evidence>
<dbReference type="CDD" id="cd12151">
    <property type="entry name" value="F1-ATPase_gamma"/>
    <property type="match status" value="1"/>
</dbReference>
<evidence type="ECO:0000256" key="3">
    <source>
        <dbReference type="ARBA" id="ARBA00022448"/>
    </source>
</evidence>
<proteinExistence type="inferred from homology"/>
<dbReference type="Gene3D" id="1.10.287.80">
    <property type="entry name" value="ATP synthase, gamma subunit, helix hairpin domain"/>
    <property type="match status" value="1"/>
</dbReference>
<dbReference type="InterPro" id="IPR035968">
    <property type="entry name" value="ATP_synth_F1_ATPase_gsu"/>
</dbReference>
<dbReference type="EMBL" id="CABR01000089">
    <property type="protein sequence ID" value="CBI10567.1"/>
    <property type="molecule type" value="Genomic_DNA"/>
</dbReference>
<protein>
    <submittedName>
        <fullName evidence="9">Putative ATP synthase gamma chain (ATP synthase F1 sector gamma subunit) AtpG</fullName>
        <ecNumber evidence="9">3.6.3.14</ecNumber>
    </submittedName>
</protein>
<dbReference type="GO" id="GO:0046933">
    <property type="term" value="F:proton-transporting ATP synthase activity, rotational mechanism"/>
    <property type="evidence" value="ECO:0007669"/>
    <property type="project" value="InterPro"/>
</dbReference>
<dbReference type="AlphaFoldDB" id="E6QTJ5"/>
<keyword evidence="7" id="KW-0139">CF(1)</keyword>
<comment type="similarity">
    <text evidence="2">Belongs to the ATPase gamma chain family.</text>
</comment>
<keyword evidence="4" id="KW-0375">Hydrogen ion transport</keyword>
<evidence type="ECO:0000256" key="8">
    <source>
        <dbReference type="ARBA" id="ARBA00023310"/>
    </source>
</evidence>
<comment type="caution">
    <text evidence="9">The sequence shown here is derived from an EMBL/GenBank/DDBJ whole genome shotgun (WGS) entry which is preliminary data.</text>
</comment>
<keyword evidence="8" id="KW-0066">ATP synthesis</keyword>
<evidence type="ECO:0000256" key="2">
    <source>
        <dbReference type="ARBA" id="ARBA00007681"/>
    </source>
</evidence>
<gene>
    <name evidence="9" type="ORF">CARN7_1350</name>
</gene>
<sequence length="294" mass="32754">MSDSLDVLQHRIGSADELKSVVRTMKVIAASNITRYAQAVRAMDVYDETIRRGLAVVLRHDVLDAQVETGRVGVVVVGSDQGLVGQFNDEVSAVAHQLVASVPQYKVWAVGERVADRLSDSGIPLAAQFDVPTTTHATTGLVAQLLSQIAPWLLAYPHAPLWVIHHKQRVGEAHAPIRLRLLPLDDVWQKTLVETPWPSRRLPEVMGDRLLTLRALVREYLFVSLYRASTESMACENASRLAAMQRADKNIDELLGEFKRDYYLARQENIDEELFDVIAGFETQSSEDMGKKSA</sequence>
<dbReference type="InterPro" id="IPR000131">
    <property type="entry name" value="ATP_synth_F1_gsu"/>
</dbReference>
<organism evidence="9">
    <name type="scientific">mine drainage metagenome</name>
    <dbReference type="NCBI Taxonomy" id="410659"/>
    <lineage>
        <taxon>unclassified sequences</taxon>
        <taxon>metagenomes</taxon>
        <taxon>ecological metagenomes</taxon>
    </lineage>
</organism>
<accession>E6QTJ5</accession>
<evidence type="ECO:0000256" key="5">
    <source>
        <dbReference type="ARBA" id="ARBA00023065"/>
    </source>
</evidence>
<keyword evidence="9" id="KW-0378">Hydrolase</keyword>
<dbReference type="GO" id="GO:0016787">
    <property type="term" value="F:hydrolase activity"/>
    <property type="evidence" value="ECO:0007669"/>
    <property type="project" value="UniProtKB-KW"/>
</dbReference>
<dbReference type="Gene3D" id="3.40.1380.10">
    <property type="match status" value="1"/>
</dbReference>
<dbReference type="SUPFAM" id="SSF52943">
    <property type="entry name" value="ATP synthase (F1-ATPase), gamma subunit"/>
    <property type="match status" value="1"/>
</dbReference>
<dbReference type="NCBIfam" id="TIGR03323">
    <property type="entry name" value="alt_F1F0_F1_gam"/>
    <property type="match status" value="1"/>
</dbReference>
<keyword evidence="3" id="KW-0813">Transport</keyword>
<evidence type="ECO:0000256" key="1">
    <source>
        <dbReference type="ARBA" id="ARBA00004170"/>
    </source>
</evidence>
<dbReference type="PRINTS" id="PR00126">
    <property type="entry name" value="ATPASEGAMMA"/>
</dbReference>
<dbReference type="Pfam" id="PF00231">
    <property type="entry name" value="ATP-synt"/>
    <property type="match status" value="1"/>
</dbReference>
<reference evidence="9" key="1">
    <citation type="submission" date="2009-10" db="EMBL/GenBank/DDBJ databases">
        <title>Diversity of trophic interactions inside an arsenic-rich microbial ecosystem.</title>
        <authorList>
            <person name="Bertin P.N."/>
            <person name="Heinrich-Salmeron A."/>
            <person name="Pelletier E."/>
            <person name="Goulhen-Chollet F."/>
            <person name="Arsene-Ploetze F."/>
            <person name="Gallien S."/>
            <person name="Calteau A."/>
            <person name="Vallenet D."/>
            <person name="Casiot C."/>
            <person name="Chane-Woon-Ming B."/>
            <person name="Giloteaux L."/>
            <person name="Barakat M."/>
            <person name="Bonnefoy V."/>
            <person name="Bruneel O."/>
            <person name="Chandler M."/>
            <person name="Cleiss J."/>
            <person name="Duran R."/>
            <person name="Elbaz-Poulichet F."/>
            <person name="Fonknechten N."/>
            <person name="Lauga B."/>
            <person name="Mornico D."/>
            <person name="Ortet P."/>
            <person name="Schaeffer C."/>
            <person name="Siguier P."/>
            <person name="Alexander Thil Smith A."/>
            <person name="Van Dorsselaer A."/>
            <person name="Weissenbach J."/>
            <person name="Medigue C."/>
            <person name="Le Paslier D."/>
        </authorList>
    </citation>
    <scope>NUCLEOTIDE SEQUENCE</scope>
</reference>
<evidence type="ECO:0000256" key="4">
    <source>
        <dbReference type="ARBA" id="ARBA00022781"/>
    </source>
</evidence>
<evidence type="ECO:0000313" key="9">
    <source>
        <dbReference type="EMBL" id="CBI10567.1"/>
    </source>
</evidence>
<comment type="subcellular location">
    <subcellularLocation>
        <location evidence="1">Membrane</location>
        <topology evidence="1">Peripheral membrane protein</topology>
    </subcellularLocation>
</comment>
<dbReference type="GO" id="GO:0045259">
    <property type="term" value="C:proton-transporting ATP synthase complex"/>
    <property type="evidence" value="ECO:0007669"/>
    <property type="project" value="UniProtKB-KW"/>
</dbReference>